<name>A0A1H0SNC0_SELRU</name>
<evidence type="ECO:0000313" key="5">
    <source>
        <dbReference type="Proteomes" id="UP000182412"/>
    </source>
</evidence>
<evidence type="ECO:0000313" key="4">
    <source>
        <dbReference type="EMBL" id="SDP42738.1"/>
    </source>
</evidence>
<dbReference type="SMART" id="SM00935">
    <property type="entry name" value="OmpH"/>
    <property type="match status" value="1"/>
</dbReference>
<dbReference type="GO" id="GO:0050821">
    <property type="term" value="P:protein stabilization"/>
    <property type="evidence" value="ECO:0007669"/>
    <property type="project" value="TreeGrafter"/>
</dbReference>
<dbReference type="InterPro" id="IPR024930">
    <property type="entry name" value="Skp_dom_sf"/>
</dbReference>
<evidence type="ECO:0000256" key="2">
    <source>
        <dbReference type="ARBA" id="ARBA00022729"/>
    </source>
</evidence>
<dbReference type="Pfam" id="PF03938">
    <property type="entry name" value="OmpH"/>
    <property type="match status" value="1"/>
</dbReference>
<organism evidence="4 5">
    <name type="scientific">Selenomonas ruminantium</name>
    <dbReference type="NCBI Taxonomy" id="971"/>
    <lineage>
        <taxon>Bacteria</taxon>
        <taxon>Bacillati</taxon>
        <taxon>Bacillota</taxon>
        <taxon>Negativicutes</taxon>
        <taxon>Selenomonadales</taxon>
        <taxon>Selenomonadaceae</taxon>
        <taxon>Selenomonas</taxon>
    </lineage>
</organism>
<protein>
    <submittedName>
        <fullName evidence="4">Periplasmic chaperone for outer membrane proteins Skp</fullName>
    </submittedName>
</protein>
<dbReference type="Proteomes" id="UP000182412">
    <property type="component" value="Unassembled WGS sequence"/>
</dbReference>
<accession>A0A1H0SNC0</accession>
<evidence type="ECO:0000256" key="1">
    <source>
        <dbReference type="ARBA" id="ARBA00009091"/>
    </source>
</evidence>
<dbReference type="PANTHER" id="PTHR35089:SF1">
    <property type="entry name" value="CHAPERONE PROTEIN SKP"/>
    <property type="match status" value="1"/>
</dbReference>
<feature type="region of interest" description="Disordered" evidence="3">
    <location>
        <begin position="77"/>
        <end position="99"/>
    </location>
</feature>
<dbReference type="PANTHER" id="PTHR35089">
    <property type="entry name" value="CHAPERONE PROTEIN SKP"/>
    <property type="match status" value="1"/>
</dbReference>
<dbReference type="SUPFAM" id="SSF111384">
    <property type="entry name" value="OmpH-like"/>
    <property type="match status" value="1"/>
</dbReference>
<dbReference type="AlphaFoldDB" id="A0A1H0SNC0"/>
<sequence length="154" mass="16923">MVKLQKKQVKIVSILIALAFVGSVVAMALTQFGPNMASAASSNVGVVDYSQIMSQHPKVQEASKEMQEAVTAAQKEFETKSANMNDNEKRDYYTQTQQRLQQKNQELMEPITKSVEDSVKKVAEQKGLSVVLDKGAVVYGGVDITQDVLKQVSK</sequence>
<dbReference type="Gene3D" id="3.30.910.20">
    <property type="entry name" value="Skp domain"/>
    <property type="match status" value="1"/>
</dbReference>
<dbReference type="RefSeq" id="WP_074572512.1">
    <property type="nucleotide sequence ID" value="NZ_FNJQ01000018.1"/>
</dbReference>
<evidence type="ECO:0000256" key="3">
    <source>
        <dbReference type="SAM" id="MobiDB-lite"/>
    </source>
</evidence>
<keyword evidence="2" id="KW-0732">Signal</keyword>
<dbReference type="OrthoDB" id="1629169at2"/>
<dbReference type="EMBL" id="FNJQ01000018">
    <property type="protein sequence ID" value="SDP42738.1"/>
    <property type="molecule type" value="Genomic_DNA"/>
</dbReference>
<dbReference type="GO" id="GO:0005829">
    <property type="term" value="C:cytosol"/>
    <property type="evidence" value="ECO:0007669"/>
    <property type="project" value="TreeGrafter"/>
</dbReference>
<dbReference type="InterPro" id="IPR005632">
    <property type="entry name" value="Chaperone_Skp"/>
</dbReference>
<comment type="similarity">
    <text evidence="1">Belongs to the Skp family.</text>
</comment>
<dbReference type="GO" id="GO:0051082">
    <property type="term" value="F:unfolded protein binding"/>
    <property type="evidence" value="ECO:0007669"/>
    <property type="project" value="InterPro"/>
</dbReference>
<gene>
    <name evidence="4" type="ORF">SAMN05216366_11857</name>
</gene>
<reference evidence="4 5" key="1">
    <citation type="submission" date="2016-10" db="EMBL/GenBank/DDBJ databases">
        <authorList>
            <person name="de Groot N.N."/>
        </authorList>
    </citation>
    <scope>NUCLEOTIDE SEQUENCE [LARGE SCALE GENOMIC DNA]</scope>
    <source>
        <strain evidence="4 5">S137</strain>
    </source>
</reference>
<proteinExistence type="inferred from homology"/>